<dbReference type="AlphaFoldDB" id="A0A4U5TSS3"/>
<comment type="caution">
    <text evidence="1">The sequence shown here is derived from an EMBL/GenBank/DDBJ whole genome shotgun (WGS) entry which is preliminary data.</text>
</comment>
<dbReference type="InterPro" id="IPR008969">
    <property type="entry name" value="CarboxyPept-like_regulatory"/>
</dbReference>
<dbReference type="GO" id="GO:0004180">
    <property type="term" value="F:carboxypeptidase activity"/>
    <property type="evidence" value="ECO:0007669"/>
    <property type="project" value="UniProtKB-KW"/>
</dbReference>
<dbReference type="InterPro" id="IPR043741">
    <property type="entry name" value="DUF5686"/>
</dbReference>
<dbReference type="EMBL" id="SWMU01000001">
    <property type="protein sequence ID" value="TKS57387.1"/>
    <property type="molecule type" value="Genomic_DNA"/>
</dbReference>
<gene>
    <name evidence="1" type="ORF">FCN74_02895</name>
</gene>
<evidence type="ECO:0000313" key="1">
    <source>
        <dbReference type="EMBL" id="TKS57387.1"/>
    </source>
</evidence>
<evidence type="ECO:0000313" key="2">
    <source>
        <dbReference type="Proteomes" id="UP000306552"/>
    </source>
</evidence>
<dbReference type="Gene3D" id="2.60.40.1120">
    <property type="entry name" value="Carboxypeptidase-like, regulatory domain"/>
    <property type="match status" value="1"/>
</dbReference>
<dbReference type="Pfam" id="PF13715">
    <property type="entry name" value="CarbopepD_reg_2"/>
    <property type="match status" value="1"/>
</dbReference>
<sequence length="832" mass="96556">MRNIFLINVVLFFGFLSFSQTKVSGYVYDEFDEPVAYANVIFKDSKVGTITDENGKFYLESDNNYNAVEISFMGFKTYILPLEKNATYDIKIKLESDAEALSEVMVYTGKTSKENNPALDILRKIWENRRENGVKKFDQYQYDKYEKLQFDLNTIDSSLINSRLFKGMEFIFTQTDTNKVTGKTYLPIFINESVSKVYGDNFLDKEKEVLRGNKNSGFSSNQNLIAFIKDLYAEYNVYDNYIKIFDKSFVSPISTTGIDNYNYVLADSAYIGDRWSYNIVYYPRRKNELTFKGEFWVNDTTWAIKKIDLAMTKSANINWVKDVYIEQEFDVLNDSIFLITRDYFMTDFTFRKKEDSRGVYGKRTTLYDNYKFDEQKDKEFYDRQSNPYENRVFDRDSAFWAKNRLEKLNKDEKEIYTLVDTLKTVKAFKQVYDVATVLATNYWEFDGWDFGPVFSTFGFNDIEGLRLRVGGRTYFSQNDTWRLQGFTAYGFKDDKFKYGLSGKVMLDRQSRLILSGGNRRDVEQLGASLTSSNDVLGRSLLSGTPFMVAANNTLTNINLSSLALQFDPFYNFNVRLEGTYRTLVGADTDVFSLAYYTDEARTQREEETVQTELSLTTRYTPNRKATGYGVEQYVVNAGNYPEFMLKYTKGLKGVIDSDFNYDRLQLLYRQPILLGGFGRFTSTLEAGKTFGGVPLGLLNVVPGNQTLFTIEGTFPLLDFYEFVTDEYVSLHMEHNFNGRLFARIPLLRDLDLREIVTFRSIYGQLSDESRLLNASTSNPVLFAPDRNIYYSYSFGIGNIFRVFRLDFHFRGNYFDIQDSRSFGITGAFGFYF</sequence>
<dbReference type="OrthoDB" id="983143at2"/>
<dbReference type="Proteomes" id="UP000306552">
    <property type="component" value="Unassembled WGS sequence"/>
</dbReference>
<protein>
    <submittedName>
        <fullName evidence="1">Carboxypeptidase-like regulatory domain-containing protein</fullName>
    </submittedName>
</protein>
<dbReference type="RefSeq" id="WP_138931398.1">
    <property type="nucleotide sequence ID" value="NZ_SWMU01000001.1"/>
</dbReference>
<reference evidence="1 2" key="1">
    <citation type="submission" date="2019-04" db="EMBL/GenBank/DDBJ databases">
        <title>Psychroflexus halotolerans sp. nov., isolated from a marine solar saltern.</title>
        <authorList>
            <person name="Feng X."/>
        </authorList>
    </citation>
    <scope>NUCLEOTIDE SEQUENCE [LARGE SCALE GENOMIC DNA]</scope>
    <source>
        <strain evidence="1 2">WDS2C27</strain>
    </source>
</reference>
<organism evidence="1 2">
    <name type="scientific">Mesohalobacter halotolerans</name>
    <dbReference type="NCBI Taxonomy" id="1883405"/>
    <lineage>
        <taxon>Bacteria</taxon>
        <taxon>Pseudomonadati</taxon>
        <taxon>Bacteroidota</taxon>
        <taxon>Flavobacteriia</taxon>
        <taxon>Flavobacteriales</taxon>
        <taxon>Flavobacteriaceae</taxon>
        <taxon>Mesohalobacter</taxon>
    </lineage>
</organism>
<dbReference type="Pfam" id="PF18939">
    <property type="entry name" value="DUF5686"/>
    <property type="match status" value="1"/>
</dbReference>
<name>A0A4U5TSS3_9FLAO</name>
<dbReference type="SUPFAM" id="SSF49464">
    <property type="entry name" value="Carboxypeptidase regulatory domain-like"/>
    <property type="match status" value="1"/>
</dbReference>
<keyword evidence="2" id="KW-1185">Reference proteome</keyword>
<keyword evidence="1" id="KW-0121">Carboxypeptidase</keyword>
<keyword evidence="1" id="KW-0645">Protease</keyword>
<keyword evidence="1" id="KW-0378">Hydrolase</keyword>
<accession>A0A4U5TSS3</accession>
<proteinExistence type="predicted"/>